<evidence type="ECO:0000259" key="8">
    <source>
        <dbReference type="PROSITE" id="PS50004"/>
    </source>
</evidence>
<dbReference type="Pfam" id="PF24920">
    <property type="entry name" value="C2_TCB1"/>
    <property type="match status" value="1"/>
</dbReference>
<evidence type="ECO:0000256" key="5">
    <source>
        <dbReference type="ARBA" id="ARBA00023136"/>
    </source>
</evidence>
<dbReference type="Pfam" id="PF25669">
    <property type="entry name" value="SMP_MUG190-like"/>
    <property type="match status" value="1"/>
</dbReference>
<dbReference type="PROSITE" id="PS51847">
    <property type="entry name" value="SMP"/>
    <property type="match status" value="1"/>
</dbReference>
<feature type="domain" description="C2" evidence="8">
    <location>
        <begin position="417"/>
        <end position="534"/>
    </location>
</feature>
<dbReference type="GO" id="GO:0071944">
    <property type="term" value="C:cell periphery"/>
    <property type="evidence" value="ECO:0007669"/>
    <property type="project" value="UniProtKB-ARBA"/>
</dbReference>
<keyword evidence="11" id="KW-1185">Reference proteome</keyword>
<dbReference type="STRING" id="13370.A0A448YED5"/>
<name>A0A448YED5_BRENA</name>
<evidence type="ECO:0000313" key="10">
    <source>
        <dbReference type="EMBL" id="VEU19295.1"/>
    </source>
</evidence>
<dbReference type="InParanoid" id="A0A448YED5"/>
<dbReference type="PIRSF" id="PIRSF037232">
    <property type="entry name" value="Tricalbin"/>
    <property type="match status" value="1"/>
</dbReference>
<protein>
    <submittedName>
        <fullName evidence="10">DEKNAAC100564</fullName>
    </submittedName>
</protein>
<keyword evidence="7" id="KW-1133">Transmembrane helix</keyword>
<evidence type="ECO:0000256" key="3">
    <source>
        <dbReference type="ARBA" id="ARBA00023055"/>
    </source>
</evidence>
<feature type="compositionally biased region" description="Basic and acidic residues" evidence="6">
    <location>
        <begin position="78"/>
        <end position="91"/>
    </location>
</feature>
<dbReference type="InterPro" id="IPR056910">
    <property type="entry name" value="TCB1-3_C2"/>
</dbReference>
<dbReference type="InterPro" id="IPR000008">
    <property type="entry name" value="C2_dom"/>
</dbReference>
<dbReference type="InterPro" id="IPR031468">
    <property type="entry name" value="SMP_LBD"/>
</dbReference>
<organism evidence="10 11">
    <name type="scientific">Brettanomyces naardenensis</name>
    <name type="common">Yeast</name>
    <dbReference type="NCBI Taxonomy" id="13370"/>
    <lineage>
        <taxon>Eukaryota</taxon>
        <taxon>Fungi</taxon>
        <taxon>Dikarya</taxon>
        <taxon>Ascomycota</taxon>
        <taxon>Saccharomycotina</taxon>
        <taxon>Pichiomycetes</taxon>
        <taxon>Pichiales</taxon>
        <taxon>Pichiaceae</taxon>
        <taxon>Brettanomyces</taxon>
    </lineage>
</organism>
<evidence type="ECO:0000259" key="9">
    <source>
        <dbReference type="PROSITE" id="PS51847"/>
    </source>
</evidence>
<feature type="transmembrane region" description="Helical" evidence="7">
    <location>
        <begin position="166"/>
        <end position="188"/>
    </location>
</feature>
<feature type="domain" description="C2" evidence="8">
    <location>
        <begin position="1321"/>
        <end position="1439"/>
    </location>
</feature>
<dbReference type="FunCoup" id="A0A448YED5">
    <property type="interactions" value="132"/>
</dbReference>
<evidence type="ECO:0000313" key="11">
    <source>
        <dbReference type="Proteomes" id="UP000290900"/>
    </source>
</evidence>
<dbReference type="GO" id="GO:0061817">
    <property type="term" value="P:endoplasmic reticulum-plasma membrane tethering"/>
    <property type="evidence" value="ECO:0007669"/>
    <property type="project" value="InterPro"/>
</dbReference>
<evidence type="ECO:0000256" key="4">
    <source>
        <dbReference type="ARBA" id="ARBA00023121"/>
    </source>
</evidence>
<comment type="subcellular location">
    <subcellularLocation>
        <location evidence="1">Membrane</location>
    </subcellularLocation>
</comment>
<dbReference type="InterPro" id="IPR052455">
    <property type="entry name" value="Tricalbin_domain"/>
</dbReference>
<dbReference type="GO" id="GO:0006869">
    <property type="term" value="P:lipid transport"/>
    <property type="evidence" value="ECO:0007669"/>
    <property type="project" value="UniProtKB-KW"/>
</dbReference>
<keyword evidence="2" id="KW-0813">Transport</keyword>
<dbReference type="OrthoDB" id="1029639at2759"/>
<feature type="region of interest" description="Disordered" evidence="6">
    <location>
        <begin position="1"/>
        <end position="105"/>
    </location>
</feature>
<gene>
    <name evidence="10" type="ORF">BRENAR_LOCUS34</name>
</gene>
<dbReference type="GO" id="GO:0016020">
    <property type="term" value="C:membrane"/>
    <property type="evidence" value="ECO:0007669"/>
    <property type="project" value="UniProtKB-SubCell"/>
</dbReference>
<evidence type="ECO:0000256" key="2">
    <source>
        <dbReference type="ARBA" id="ARBA00022448"/>
    </source>
</evidence>
<evidence type="ECO:0000256" key="1">
    <source>
        <dbReference type="ARBA" id="ARBA00004370"/>
    </source>
</evidence>
<feature type="compositionally biased region" description="Polar residues" evidence="6">
    <location>
        <begin position="1"/>
        <end position="10"/>
    </location>
</feature>
<keyword evidence="4" id="KW-0446">Lipid-binding</keyword>
<dbReference type="PANTHER" id="PTHR46980">
    <property type="entry name" value="TRICALBIN-1-RELATED"/>
    <property type="match status" value="1"/>
</dbReference>
<keyword evidence="5 7" id="KW-0472">Membrane</keyword>
<dbReference type="SMART" id="SM00239">
    <property type="entry name" value="C2"/>
    <property type="match status" value="3"/>
</dbReference>
<dbReference type="SUPFAM" id="SSF49562">
    <property type="entry name" value="C2 domain (Calcium/lipid-binding domain, CaLB)"/>
    <property type="match status" value="5"/>
</dbReference>
<dbReference type="GO" id="GO:0008289">
    <property type="term" value="F:lipid binding"/>
    <property type="evidence" value="ECO:0007669"/>
    <property type="project" value="UniProtKB-KW"/>
</dbReference>
<accession>A0A448YED5</accession>
<dbReference type="Pfam" id="PF00168">
    <property type="entry name" value="C2"/>
    <property type="match status" value="5"/>
</dbReference>
<dbReference type="Gene3D" id="2.60.40.150">
    <property type="entry name" value="C2 domain"/>
    <property type="match status" value="4"/>
</dbReference>
<feature type="domain" description="C2" evidence="8">
    <location>
        <begin position="1008"/>
        <end position="1135"/>
    </location>
</feature>
<keyword evidence="7" id="KW-0812">Transmembrane</keyword>
<feature type="compositionally biased region" description="Basic and acidic residues" evidence="6">
    <location>
        <begin position="1242"/>
        <end position="1272"/>
    </location>
</feature>
<feature type="domain" description="C2" evidence="8">
    <location>
        <begin position="687"/>
        <end position="803"/>
    </location>
</feature>
<reference evidence="10 11" key="1">
    <citation type="submission" date="2018-12" db="EMBL/GenBank/DDBJ databases">
        <authorList>
            <person name="Tiukova I."/>
            <person name="Dainat J."/>
        </authorList>
    </citation>
    <scope>NUCLEOTIDE SEQUENCE [LARGE SCALE GENOMIC DNA]</scope>
</reference>
<feature type="region of interest" description="Disordered" evidence="6">
    <location>
        <begin position="1236"/>
        <end position="1303"/>
    </location>
</feature>
<feature type="compositionally biased region" description="Polar residues" evidence="6">
    <location>
        <begin position="1274"/>
        <end position="1286"/>
    </location>
</feature>
<feature type="compositionally biased region" description="Polar residues" evidence="6">
    <location>
        <begin position="61"/>
        <end position="75"/>
    </location>
</feature>
<dbReference type="Proteomes" id="UP000290900">
    <property type="component" value="Unassembled WGS sequence"/>
</dbReference>
<proteinExistence type="predicted"/>
<sequence>MPTNQSNGASEVSEKRSKVINVASEGDNLPVNGKVPAKVPPAASNGSVPDQKLNGKDEKAVQTTLNNVPAVNASKTPVPDKLKKSSDEGQKKVTTASRPTPVPPSGKIDFPWEKIGFLIDPASPPPIEVLKELSSEGSNRYLHKYVSNKYFGDLYWNCSLAVGTLFFAWAVGYLGGGVVSLGLVLLFSGTVYRSELRRFNINLRDDMKRVSASESLDKRSESMEWLNSFLAKFWVIYMPALSELVITQANAILKDVEPPTPIKKLSLDEFTLGTKAPKVESVRSFTKLGQNVYRMDWDFGFTPNDTDGMTKEQLRKKVDPKVALGISVGKGVVSASLPILVEDMSFKGKMRITFQLAESFPFIEIVSVMFLEPPEIDYGLKPVGGNTFGIDIMALVPGLSSFVNGIIHATLKPMLYAPNHFDVNVRDIVEGSVASAVGCVGVRIRAAEYLKKVDINPYIEYGLQGGKQYRTDIKAATNVPVFNELQYVLVDSMTKKMQFVLWEVNNHGETERLGEAIYELDVLLQDPEQQAVELNIEKRGRTVGKIVCDLQWFPVTPKQTKSDAGILVLTVESAKELSTKQSLLGKLSSYAEVKIESPEDSEPLVSRLVKSSNAPDYQLHFERLIRSKSTSPVDVTIKDTSSYRTTTVASYHADSVAELIELGAEKGKWVHFTKGEGSIRFRVQWKPLSAVGMAADASFVPPIGAYRVFVARCAQLPNLETIGKIDPYVVLASGGRQQGRTRVAEKTVEPKYNEVFYVPVLRRGQRLSLRVMDVEKSGRDREVGSLNVDVARLFSKEYDPQKEGQKALTQGQLTRNGSRAGYVFYKVVYLPLLPVFSQKELKEKQQKEATGEQELADLEEQAKMMKDYKNHPNDYEWIDVKKEVTGKESKDTGKVQLSLNELLTHNSGVLGITVVRASLSAKRAFLQCLIDERAYPEFVSPASRDGKLSSCAGSAFIRDLQNSVVTFRATKTADASSRSDIIGQTAQPLKVKQLLSEGFSEPCTVLFAGNRVELSLEYVPCAVDLGPSESMADTGLLHLKFISASGLKAADTSGKSDPFLIVELDGMQVYRTATVKKTLDPVFNEECAVTVPSRTRSELKLRLFDWDRTGDNDPLGNIAVDMTQIPLDKERVVEFRLDTQGKLKVGIQFQPMYIQPSVVAAGGSTLADGALNIVGGAAGGALNVAQGVAGGALGAVGDVAGGAGKLVGGIAGGIAGGTTGAATGIFKGLRGKNGNNSALKNSHADLSTDSHRNSRSDLRGDSHRNSRNDLRGDLQSTPVKQRQLNDGSAAGTPNGAGAVPPSPATIGTVGTVASKARSSIDGNASFISSSLSGDTIPGRVTVIGVKCAKPPGKESLLVRVGLKSPNKTRDIFKTHAVKYNASAGGLTYNESVPFKAPPSAEMVFSLREHHRLGRSQEVASCEVPLSDIVGKRDEITVPLTLDGNQAQIRVSFNYGN</sequence>
<dbReference type="CDD" id="cd21678">
    <property type="entry name" value="SMP_TCB"/>
    <property type="match status" value="1"/>
</dbReference>
<dbReference type="InterPro" id="IPR037756">
    <property type="entry name" value="C2D_Tricalbin"/>
</dbReference>
<feature type="domain" description="SMP-LTD" evidence="9">
    <location>
        <begin position="219"/>
        <end position="426"/>
    </location>
</feature>
<dbReference type="EMBL" id="CAACVR010000001">
    <property type="protein sequence ID" value="VEU19295.1"/>
    <property type="molecule type" value="Genomic_DNA"/>
</dbReference>
<keyword evidence="3" id="KW-0445">Lipid transport</keyword>
<dbReference type="InterPro" id="IPR035892">
    <property type="entry name" value="C2_domain_sf"/>
</dbReference>
<dbReference type="InterPro" id="IPR017147">
    <property type="entry name" value="Tricalbin"/>
</dbReference>
<evidence type="ECO:0000256" key="6">
    <source>
        <dbReference type="SAM" id="MobiDB-lite"/>
    </source>
</evidence>
<dbReference type="CDD" id="cd04040">
    <property type="entry name" value="C2D_Tricalbin-like"/>
    <property type="match status" value="1"/>
</dbReference>
<dbReference type="PROSITE" id="PS50004">
    <property type="entry name" value="C2"/>
    <property type="match status" value="4"/>
</dbReference>
<evidence type="ECO:0000256" key="7">
    <source>
        <dbReference type="SAM" id="Phobius"/>
    </source>
</evidence>
<dbReference type="PANTHER" id="PTHR46980:SF1">
    <property type="entry name" value="TRICALBIN-3"/>
    <property type="match status" value="1"/>
</dbReference>